<organism evidence="2 3">
    <name type="scientific">Mesorhizobium muleiense</name>
    <dbReference type="NCBI Taxonomy" id="1004279"/>
    <lineage>
        <taxon>Bacteria</taxon>
        <taxon>Pseudomonadati</taxon>
        <taxon>Pseudomonadota</taxon>
        <taxon>Alphaproteobacteria</taxon>
        <taxon>Hyphomicrobiales</taxon>
        <taxon>Phyllobacteriaceae</taxon>
        <taxon>Mesorhizobium</taxon>
    </lineage>
</organism>
<evidence type="ECO:0000313" key="3">
    <source>
        <dbReference type="Proteomes" id="UP000198894"/>
    </source>
</evidence>
<keyword evidence="3" id="KW-1185">Reference proteome</keyword>
<name>A0A1G9I759_9HYPH</name>
<evidence type="ECO:0000313" key="2">
    <source>
        <dbReference type="EMBL" id="SDL20643.1"/>
    </source>
</evidence>
<dbReference type="EMBL" id="FNEE01000029">
    <property type="protein sequence ID" value="SDL20643.1"/>
    <property type="molecule type" value="Genomic_DNA"/>
</dbReference>
<dbReference type="RefSeq" id="WP_091600108.1">
    <property type="nucleotide sequence ID" value="NZ_FNEE01000029.1"/>
</dbReference>
<dbReference type="Proteomes" id="UP000198894">
    <property type="component" value="Unassembled WGS sequence"/>
</dbReference>
<sequence>MNSADPTHRIQPEVRAAISAFLNEVQRDLKPFALSEAVAAIRQIFPELEISDADLADAIASEALSAGVGIEFDVLKTRKALERRAIERWENEGGASGRKKNSDRAQSGAAQRAKTNDTSGTRRRANESKERHRLI</sequence>
<feature type="region of interest" description="Disordered" evidence="1">
    <location>
        <begin position="85"/>
        <end position="135"/>
    </location>
</feature>
<dbReference type="AlphaFoldDB" id="A0A1G9I759"/>
<evidence type="ECO:0000256" key="1">
    <source>
        <dbReference type="SAM" id="MobiDB-lite"/>
    </source>
</evidence>
<reference evidence="3" key="1">
    <citation type="submission" date="2016-10" db="EMBL/GenBank/DDBJ databases">
        <authorList>
            <person name="Varghese N."/>
            <person name="Submissions S."/>
        </authorList>
    </citation>
    <scope>NUCLEOTIDE SEQUENCE [LARGE SCALE GENOMIC DNA]</scope>
    <source>
        <strain evidence="3">CGMCC 1.11022</strain>
    </source>
</reference>
<gene>
    <name evidence="2" type="ORF">SAMN05428953_12942</name>
</gene>
<accession>A0A1G9I759</accession>
<protein>
    <submittedName>
        <fullName evidence="2">Uncharacterized protein</fullName>
    </submittedName>
</protein>
<proteinExistence type="predicted"/>